<dbReference type="Gene3D" id="2.160.10.10">
    <property type="entry name" value="Hexapeptide repeat proteins"/>
    <property type="match status" value="1"/>
</dbReference>
<dbReference type="InterPro" id="IPR001451">
    <property type="entry name" value="Hexapep"/>
</dbReference>
<keyword evidence="6" id="KW-0677">Repeat</keyword>
<dbReference type="InterPro" id="IPR010137">
    <property type="entry name" value="Lipid_A_LpxA"/>
</dbReference>
<dbReference type="NCBIfam" id="TIGR01852">
    <property type="entry name" value="lipid_A_lpxA"/>
    <property type="match status" value="1"/>
</dbReference>
<dbReference type="UniPathway" id="UPA00359">
    <property type="reaction ID" value="UER00477"/>
</dbReference>
<dbReference type="HAMAP" id="MF_00387">
    <property type="entry name" value="LpxA"/>
    <property type="match status" value="1"/>
</dbReference>
<dbReference type="GO" id="GO:0008780">
    <property type="term" value="F:acyl-[acyl-carrier-protein]-UDP-N-acetylglucosamine O-acyltransferase activity"/>
    <property type="evidence" value="ECO:0007669"/>
    <property type="project" value="UniProtKB-UniRule"/>
</dbReference>
<evidence type="ECO:0000256" key="5">
    <source>
        <dbReference type="ARBA" id="ARBA00023315"/>
    </source>
</evidence>
<protein>
    <recommendedName>
        <fullName evidence="6">Acyl-[acyl-carrier-protein]--UDP-N-acetylglucosamine O-acyltransferase</fullName>
        <shortName evidence="6">UDP-N-acetylglucosamine acyltransferase</shortName>
        <ecNumber evidence="6">2.3.1.129</ecNumber>
    </recommendedName>
</protein>
<evidence type="ECO:0000259" key="7">
    <source>
        <dbReference type="Pfam" id="PF13720"/>
    </source>
</evidence>
<dbReference type="GO" id="GO:0009245">
    <property type="term" value="P:lipid A biosynthetic process"/>
    <property type="evidence" value="ECO:0007669"/>
    <property type="project" value="UniProtKB-UniRule"/>
</dbReference>
<evidence type="ECO:0000256" key="1">
    <source>
        <dbReference type="ARBA" id="ARBA00022516"/>
    </source>
</evidence>
<dbReference type="PANTHER" id="PTHR43480">
    <property type="entry name" value="ACYL-[ACYL-CARRIER-PROTEIN]--UDP-N-ACETYLGLUCOSAMINE O-ACYLTRANSFERASE"/>
    <property type="match status" value="1"/>
</dbReference>
<sequence length="257" mass="27569">MSIHQTAIVHPDAHIGKDVVIGPYAVIGEHVKIGDRTTIGPHTVIEGDTEIGEDNRIFQFASIGAAPQDLKFSGERTALRIGDRNVVREFVTLHCGTVGGGGVTTIGSDNLFMAYCHVAHDCHLGDHIVMANSATLAGHVTIGDYAILSALIAVHQFTRVGGHVMISGGSMVNQDVPPFTIAQGDRARTVGLNLVGLKRRGFDEKAVSGIKKAYRLLFRSGLRLETAVEQIIDEVGDVPQVVEFVEFVKSSQRGIAR</sequence>
<comment type="function">
    <text evidence="6">Involved in the biosynthesis of lipid A, a phosphorylated glycolipid that anchors the lipopolysaccharide to the outer membrane of the cell.</text>
</comment>
<dbReference type="AlphaFoldDB" id="A0A0B5FTD8"/>
<keyword evidence="4 6" id="KW-0443">Lipid metabolism</keyword>
<dbReference type="Pfam" id="PF00132">
    <property type="entry name" value="Hexapep"/>
    <property type="match status" value="1"/>
</dbReference>
<dbReference type="GO" id="GO:0016020">
    <property type="term" value="C:membrane"/>
    <property type="evidence" value="ECO:0007669"/>
    <property type="project" value="GOC"/>
</dbReference>
<comment type="catalytic activity">
    <reaction evidence="6">
        <text>a (3R)-hydroxyacyl-[ACP] + UDP-N-acetyl-alpha-D-glucosamine = a UDP-3-O-[(3R)-3-hydroxyacyl]-N-acetyl-alpha-D-glucosamine + holo-[ACP]</text>
        <dbReference type="Rhea" id="RHEA:67812"/>
        <dbReference type="Rhea" id="RHEA-COMP:9685"/>
        <dbReference type="Rhea" id="RHEA-COMP:9945"/>
        <dbReference type="ChEBI" id="CHEBI:57705"/>
        <dbReference type="ChEBI" id="CHEBI:64479"/>
        <dbReference type="ChEBI" id="CHEBI:78827"/>
        <dbReference type="ChEBI" id="CHEBI:173225"/>
        <dbReference type="EC" id="2.3.1.129"/>
    </reaction>
</comment>
<dbReference type="RefSeq" id="WP_040200708.1">
    <property type="nucleotide sequence ID" value="NZ_CP010311.1"/>
</dbReference>
<comment type="similarity">
    <text evidence="6">Belongs to the transferase hexapeptide repeat family. LpxA subfamily.</text>
</comment>
<keyword evidence="6" id="KW-0963">Cytoplasm</keyword>
<dbReference type="SUPFAM" id="SSF51161">
    <property type="entry name" value="Trimeric LpxA-like enzymes"/>
    <property type="match status" value="1"/>
</dbReference>
<evidence type="ECO:0000256" key="4">
    <source>
        <dbReference type="ARBA" id="ARBA00023098"/>
    </source>
</evidence>
<dbReference type="PIRSF" id="PIRSF000456">
    <property type="entry name" value="UDP-GlcNAc_acltr"/>
    <property type="match status" value="1"/>
</dbReference>
<dbReference type="NCBIfam" id="NF003657">
    <property type="entry name" value="PRK05289.1"/>
    <property type="match status" value="1"/>
</dbReference>
<dbReference type="Gene3D" id="1.20.1180.10">
    <property type="entry name" value="Udp N-acetylglucosamine O-acyltransferase, C-terminal domain"/>
    <property type="match status" value="1"/>
</dbReference>
<accession>A0A0B5FTD8</accession>
<organism evidence="8 9">
    <name type="scientific">Geoalkalibacter subterraneus</name>
    <dbReference type="NCBI Taxonomy" id="483547"/>
    <lineage>
        <taxon>Bacteria</taxon>
        <taxon>Pseudomonadati</taxon>
        <taxon>Thermodesulfobacteriota</taxon>
        <taxon>Desulfuromonadia</taxon>
        <taxon>Desulfuromonadales</taxon>
        <taxon>Geoalkalibacteraceae</taxon>
        <taxon>Geoalkalibacter</taxon>
    </lineage>
</organism>
<evidence type="ECO:0000313" key="9">
    <source>
        <dbReference type="Proteomes" id="UP000035036"/>
    </source>
</evidence>
<evidence type="ECO:0000256" key="6">
    <source>
        <dbReference type="HAMAP-Rule" id="MF_00387"/>
    </source>
</evidence>
<keyword evidence="3 6" id="KW-0808">Transferase</keyword>
<dbReference type="PANTHER" id="PTHR43480:SF1">
    <property type="entry name" value="ACYL-[ACYL-CARRIER-PROTEIN]--UDP-N-ACETYLGLUCOSAMINE O-ACYLTRANSFERASE, MITOCHONDRIAL-RELATED"/>
    <property type="match status" value="1"/>
</dbReference>
<dbReference type="STRING" id="483547.GSUB_10445"/>
<comment type="pathway">
    <text evidence="6">Glycolipid biosynthesis; lipid IV(A) biosynthesis; lipid IV(A) from (3R)-3-hydroxytetradecanoyl-[acyl-carrier-protein] and UDP-N-acetyl-alpha-D-glucosamine: step 1/6.</text>
</comment>
<dbReference type="HOGENOM" id="CLU_061249_0_0_7"/>
<dbReference type="Proteomes" id="UP000035036">
    <property type="component" value="Chromosome"/>
</dbReference>
<gene>
    <name evidence="6" type="primary">lpxA</name>
    <name evidence="8" type="ORF">GSUB_10445</name>
</gene>
<dbReference type="InterPro" id="IPR011004">
    <property type="entry name" value="Trimer_LpxA-like_sf"/>
</dbReference>
<dbReference type="KEGG" id="gsb:GSUB_10445"/>
<keyword evidence="9" id="KW-1185">Reference proteome</keyword>
<dbReference type="CDD" id="cd03351">
    <property type="entry name" value="LbH_UDP-GlcNAc_AT"/>
    <property type="match status" value="1"/>
</dbReference>
<dbReference type="Pfam" id="PF13720">
    <property type="entry name" value="Acetyltransf_11"/>
    <property type="match status" value="1"/>
</dbReference>
<dbReference type="InterPro" id="IPR037157">
    <property type="entry name" value="Acetyltransf_C_sf"/>
</dbReference>
<comment type="subcellular location">
    <subcellularLocation>
        <location evidence="6">Cytoplasm</location>
    </subcellularLocation>
</comment>
<dbReference type="InterPro" id="IPR029098">
    <property type="entry name" value="Acetyltransf_C"/>
</dbReference>
<comment type="subunit">
    <text evidence="6">Homotrimer.</text>
</comment>
<dbReference type="EC" id="2.3.1.129" evidence="6"/>
<keyword evidence="2 6" id="KW-0441">Lipid A biosynthesis</keyword>
<feature type="domain" description="UDP N-acetylglucosamine O-acyltransferase C-terminal" evidence="7">
    <location>
        <begin position="175"/>
        <end position="255"/>
    </location>
</feature>
<name>A0A0B5FTD8_9BACT</name>
<dbReference type="GO" id="GO:0005737">
    <property type="term" value="C:cytoplasm"/>
    <property type="evidence" value="ECO:0007669"/>
    <property type="project" value="UniProtKB-SubCell"/>
</dbReference>
<evidence type="ECO:0000256" key="2">
    <source>
        <dbReference type="ARBA" id="ARBA00022556"/>
    </source>
</evidence>
<evidence type="ECO:0000313" key="8">
    <source>
        <dbReference type="EMBL" id="AJF06891.1"/>
    </source>
</evidence>
<keyword evidence="1 6" id="KW-0444">Lipid biosynthesis</keyword>
<proteinExistence type="inferred from homology"/>
<dbReference type="OrthoDB" id="9807278at2"/>
<evidence type="ECO:0000256" key="3">
    <source>
        <dbReference type="ARBA" id="ARBA00022679"/>
    </source>
</evidence>
<reference evidence="8 9" key="1">
    <citation type="journal article" date="2015" name="Genome Announc.">
        <title>Genomes of Geoalkalibacter ferrihydriticus Z-0531T and Geoalkalibacter subterraneus Red1T, Two Haloalkaliphilic Metal-Reducing Deltaproteobacteria.</title>
        <authorList>
            <person name="Badalamenti J.P."/>
            <person name="Krajmalnik-Brown R."/>
            <person name="Torres C.I."/>
            <person name="Bond D.R."/>
        </authorList>
    </citation>
    <scope>NUCLEOTIDE SEQUENCE [LARGE SCALE GENOMIC DNA]</scope>
    <source>
        <strain evidence="8 9">Red1</strain>
    </source>
</reference>
<keyword evidence="5 6" id="KW-0012">Acyltransferase</keyword>
<dbReference type="EMBL" id="CP010311">
    <property type="protein sequence ID" value="AJF06891.1"/>
    <property type="molecule type" value="Genomic_DNA"/>
</dbReference>